<organism evidence="1 2">
    <name type="scientific">Flectobacillus roseus</name>
    <dbReference type="NCBI Taxonomy" id="502259"/>
    <lineage>
        <taxon>Bacteria</taxon>
        <taxon>Pseudomonadati</taxon>
        <taxon>Bacteroidota</taxon>
        <taxon>Cytophagia</taxon>
        <taxon>Cytophagales</taxon>
        <taxon>Flectobacillaceae</taxon>
        <taxon>Flectobacillus</taxon>
    </lineage>
</organism>
<name>A0ABT6Y523_9BACT</name>
<evidence type="ECO:0000313" key="2">
    <source>
        <dbReference type="Proteomes" id="UP001236507"/>
    </source>
</evidence>
<evidence type="ECO:0000313" key="1">
    <source>
        <dbReference type="EMBL" id="MDI9858667.1"/>
    </source>
</evidence>
<reference evidence="1 2" key="1">
    <citation type="submission" date="2023-05" db="EMBL/GenBank/DDBJ databases">
        <title>Novel species of genus Flectobacillus isolated from stream in China.</title>
        <authorList>
            <person name="Lu H."/>
        </authorList>
    </citation>
    <scope>NUCLEOTIDE SEQUENCE [LARGE SCALE GENOMIC DNA]</scope>
    <source>
        <strain evidence="1 2">KCTC 42575</strain>
    </source>
</reference>
<dbReference type="RefSeq" id="WP_141234719.1">
    <property type="nucleotide sequence ID" value="NZ_JASHIF010000004.1"/>
</dbReference>
<dbReference type="EMBL" id="JASHIF010000004">
    <property type="protein sequence ID" value="MDI9858667.1"/>
    <property type="molecule type" value="Genomic_DNA"/>
</dbReference>
<comment type="caution">
    <text evidence="1">The sequence shown here is derived from an EMBL/GenBank/DDBJ whole genome shotgun (WGS) entry which is preliminary data.</text>
</comment>
<gene>
    <name evidence="1" type="ORF">QM524_05575</name>
</gene>
<sequence length="73" mass="8325">MNDWQKIYVSDSPFKTDLAKAYLVEEHQIEAVVINKRDSSYLLGVCELYVPASRATLARFLLENEGGFQDSLQ</sequence>
<accession>A0ABT6Y523</accession>
<dbReference type="Proteomes" id="UP001236507">
    <property type="component" value="Unassembled WGS sequence"/>
</dbReference>
<keyword evidence="2" id="KW-1185">Reference proteome</keyword>
<proteinExistence type="predicted"/>
<protein>
    <submittedName>
        <fullName evidence="1">DUF2007 domain-containing protein</fullName>
    </submittedName>
</protein>